<keyword evidence="4 6" id="KW-0067">ATP-binding</keyword>
<dbReference type="SUPFAM" id="SSF52540">
    <property type="entry name" value="P-loop containing nucleoside triphosphate hydrolases"/>
    <property type="match status" value="1"/>
</dbReference>
<dbReference type="GO" id="GO:0005524">
    <property type="term" value="F:ATP binding"/>
    <property type="evidence" value="ECO:0007669"/>
    <property type="project" value="UniProtKB-UniRule"/>
</dbReference>
<accession>A0A2G9Y7C7</accession>
<dbReference type="Proteomes" id="UP000231025">
    <property type="component" value="Unassembled WGS sequence"/>
</dbReference>
<dbReference type="InterPro" id="IPR003395">
    <property type="entry name" value="RecF/RecN/SMC_N"/>
</dbReference>
<dbReference type="HAMAP" id="MF_00365">
    <property type="entry name" value="RecF"/>
    <property type="match status" value="1"/>
</dbReference>
<evidence type="ECO:0000259" key="7">
    <source>
        <dbReference type="Pfam" id="PF02463"/>
    </source>
</evidence>
<dbReference type="GO" id="GO:0009432">
    <property type="term" value="P:SOS response"/>
    <property type="evidence" value="ECO:0007669"/>
    <property type="project" value="UniProtKB-UniRule"/>
</dbReference>
<dbReference type="GO" id="GO:0006260">
    <property type="term" value="P:DNA replication"/>
    <property type="evidence" value="ECO:0007669"/>
    <property type="project" value="UniProtKB-UniRule"/>
</dbReference>
<sequence>MILKQIYFKNFRSFKKDSFSFNPFLTLVISENTRGKTNLIEGVYFLIMGTGFREEKEEELIHFANQDCLVEGVFQSKDSHFKYGIILVKKNNQTSKKFYLNNVEKTFTQYKNEQIKAVLFNPEQINIIIGQPTNRRDYLNKVISAFDLDYKKHLVNFENALKKRNKILEKTYQVEKLEEELFFWNKYLEKEGNYLTNKRKSYLDFLNRYQEVDAKTFKVEYLKNEFTQQRLKESLSLERKIRRTLIGPQKDDFQLFLKEKDSWRNIHRFGSRSEQRLALVWLKLGELKFYEDNFQIKPLLLLDDIFSELDKKNQQLIFSLIKKYQTVATSTEINLVDLAEIPKSLIVL</sequence>
<dbReference type="Gene3D" id="3.40.50.300">
    <property type="entry name" value="P-loop containing nucleotide triphosphate hydrolases"/>
    <property type="match status" value="1"/>
</dbReference>
<dbReference type="PANTHER" id="PTHR32182">
    <property type="entry name" value="DNA REPLICATION AND REPAIR PROTEIN RECF"/>
    <property type="match status" value="1"/>
</dbReference>
<keyword evidence="6" id="KW-0227">DNA damage</keyword>
<dbReference type="GO" id="GO:0003697">
    <property type="term" value="F:single-stranded DNA binding"/>
    <property type="evidence" value="ECO:0007669"/>
    <property type="project" value="UniProtKB-UniRule"/>
</dbReference>
<evidence type="ECO:0000313" key="9">
    <source>
        <dbReference type="Proteomes" id="UP000231025"/>
    </source>
</evidence>
<evidence type="ECO:0000256" key="4">
    <source>
        <dbReference type="ARBA" id="ARBA00022840"/>
    </source>
</evidence>
<evidence type="ECO:0000256" key="3">
    <source>
        <dbReference type="ARBA" id="ARBA00022741"/>
    </source>
</evidence>
<dbReference type="AlphaFoldDB" id="A0A2G9Y7C7"/>
<organism evidence="8 9">
    <name type="scientific">Candidatus Roizmanbacteria bacterium CG23_combo_of_CG06-09_8_20_14_all_35_49</name>
    <dbReference type="NCBI Taxonomy" id="1974863"/>
    <lineage>
        <taxon>Bacteria</taxon>
        <taxon>Candidatus Roizmaniibacteriota</taxon>
    </lineage>
</organism>
<dbReference type="PANTHER" id="PTHR32182:SF0">
    <property type="entry name" value="DNA REPLICATION AND REPAIR PROTEIN RECF"/>
    <property type="match status" value="1"/>
</dbReference>
<dbReference type="GO" id="GO:0005737">
    <property type="term" value="C:cytoplasm"/>
    <property type="evidence" value="ECO:0007669"/>
    <property type="project" value="UniProtKB-SubCell"/>
</dbReference>
<keyword evidence="6" id="KW-0234">DNA repair</keyword>
<proteinExistence type="inferred from homology"/>
<dbReference type="Pfam" id="PF02463">
    <property type="entry name" value="SMC_N"/>
    <property type="match status" value="1"/>
</dbReference>
<reference evidence="8 9" key="1">
    <citation type="submission" date="2017-09" db="EMBL/GenBank/DDBJ databases">
        <title>Depth-based differentiation of microbial function through sediment-hosted aquifers and enrichment of novel symbionts in the deep terrestrial subsurface.</title>
        <authorList>
            <person name="Probst A.J."/>
            <person name="Ladd B."/>
            <person name="Jarett J.K."/>
            <person name="Geller-Mcgrath D.E."/>
            <person name="Sieber C.M."/>
            <person name="Emerson J.B."/>
            <person name="Anantharaman K."/>
            <person name="Thomas B.C."/>
            <person name="Malmstrom R."/>
            <person name="Stieglmeier M."/>
            <person name="Klingl A."/>
            <person name="Woyke T."/>
            <person name="Ryan C.M."/>
            <person name="Banfield J.F."/>
        </authorList>
    </citation>
    <scope>NUCLEOTIDE SEQUENCE [LARGE SCALE GENOMIC DNA]</scope>
    <source>
        <strain evidence="8">CG23_combo_of_CG06-09_8_20_14_all_35_49</strain>
    </source>
</reference>
<comment type="similarity">
    <text evidence="6">Belongs to the RecF family.</text>
</comment>
<keyword evidence="2 6" id="KW-0235">DNA replication</keyword>
<feature type="domain" description="RecF/RecN/SMC N-terminal" evidence="7">
    <location>
        <begin position="3"/>
        <end position="326"/>
    </location>
</feature>
<dbReference type="InterPro" id="IPR027417">
    <property type="entry name" value="P-loop_NTPase"/>
</dbReference>
<dbReference type="InterPro" id="IPR001238">
    <property type="entry name" value="DNA-binding_RecF"/>
</dbReference>
<evidence type="ECO:0000256" key="6">
    <source>
        <dbReference type="HAMAP-Rule" id="MF_00365"/>
    </source>
</evidence>
<keyword evidence="3 6" id="KW-0547">Nucleotide-binding</keyword>
<dbReference type="InterPro" id="IPR042174">
    <property type="entry name" value="RecF_2"/>
</dbReference>
<keyword evidence="5 6" id="KW-0238">DNA-binding</keyword>
<name>A0A2G9Y7C7_9BACT</name>
<comment type="caution">
    <text evidence="6">Lacks conserved residue(s) required for the propagation of feature annotation.</text>
</comment>
<evidence type="ECO:0000256" key="5">
    <source>
        <dbReference type="ARBA" id="ARBA00023125"/>
    </source>
</evidence>
<dbReference type="Gene3D" id="1.20.1050.90">
    <property type="entry name" value="RecF/RecN/SMC, N-terminal domain"/>
    <property type="match status" value="1"/>
</dbReference>
<comment type="function">
    <text evidence="6">The RecF protein is involved in DNA metabolism; it is required for DNA replication and normal SOS inducibility. RecF binds preferentially to single-stranded, linear DNA. It also seems to bind ATP.</text>
</comment>
<comment type="caution">
    <text evidence="8">The sequence shown here is derived from an EMBL/GenBank/DDBJ whole genome shotgun (WGS) entry which is preliminary data.</text>
</comment>
<evidence type="ECO:0000256" key="1">
    <source>
        <dbReference type="ARBA" id="ARBA00022490"/>
    </source>
</evidence>
<keyword evidence="6" id="KW-0742">SOS response</keyword>
<gene>
    <name evidence="6" type="primary">recF</name>
    <name evidence="8" type="ORF">COX47_01480</name>
</gene>
<dbReference type="GO" id="GO:0000731">
    <property type="term" value="P:DNA synthesis involved in DNA repair"/>
    <property type="evidence" value="ECO:0007669"/>
    <property type="project" value="TreeGrafter"/>
</dbReference>
<dbReference type="EMBL" id="PCRE01000020">
    <property type="protein sequence ID" value="PIP15106.1"/>
    <property type="molecule type" value="Genomic_DNA"/>
</dbReference>
<dbReference type="GO" id="GO:0006302">
    <property type="term" value="P:double-strand break repair"/>
    <property type="evidence" value="ECO:0007669"/>
    <property type="project" value="TreeGrafter"/>
</dbReference>
<evidence type="ECO:0000313" key="8">
    <source>
        <dbReference type="EMBL" id="PIP15106.1"/>
    </source>
</evidence>
<comment type="subcellular location">
    <subcellularLocation>
        <location evidence="6">Cytoplasm</location>
    </subcellularLocation>
</comment>
<evidence type="ECO:0000256" key="2">
    <source>
        <dbReference type="ARBA" id="ARBA00022705"/>
    </source>
</evidence>
<dbReference type="NCBIfam" id="TIGR00611">
    <property type="entry name" value="recf"/>
    <property type="match status" value="1"/>
</dbReference>
<keyword evidence="1 6" id="KW-0963">Cytoplasm</keyword>
<protein>
    <recommendedName>
        <fullName evidence="6">DNA replication and repair protein RecF</fullName>
    </recommendedName>
</protein>